<name>A0ABW8C1H5_9ACTN</name>
<dbReference type="RefSeq" id="WP_399644596.1">
    <property type="nucleotide sequence ID" value="NZ_JBITYG010000001.1"/>
</dbReference>
<evidence type="ECO:0000256" key="3">
    <source>
        <dbReference type="ARBA" id="ARBA00022692"/>
    </source>
</evidence>
<evidence type="ECO:0000256" key="5">
    <source>
        <dbReference type="ARBA" id="ARBA00023136"/>
    </source>
</evidence>
<dbReference type="Pfam" id="PF12704">
    <property type="entry name" value="MacB_PCD"/>
    <property type="match status" value="1"/>
</dbReference>
<comment type="subcellular location">
    <subcellularLocation>
        <location evidence="1">Cell membrane</location>
        <topology evidence="1">Multi-pass membrane protein</topology>
    </subcellularLocation>
</comment>
<evidence type="ECO:0000313" key="11">
    <source>
        <dbReference type="Proteomes" id="UP001614394"/>
    </source>
</evidence>
<feature type="transmembrane region" description="Helical" evidence="7">
    <location>
        <begin position="294"/>
        <end position="319"/>
    </location>
</feature>
<dbReference type="PANTHER" id="PTHR30572">
    <property type="entry name" value="MEMBRANE COMPONENT OF TRANSPORTER-RELATED"/>
    <property type="match status" value="1"/>
</dbReference>
<feature type="transmembrane region" description="Helical" evidence="7">
    <location>
        <begin position="340"/>
        <end position="371"/>
    </location>
</feature>
<evidence type="ECO:0000256" key="4">
    <source>
        <dbReference type="ARBA" id="ARBA00022989"/>
    </source>
</evidence>
<protein>
    <submittedName>
        <fullName evidence="10">ABC transporter permease</fullName>
    </submittedName>
</protein>
<organism evidence="10 11">
    <name type="scientific">Streptomyces fildesensis</name>
    <dbReference type="NCBI Taxonomy" id="375757"/>
    <lineage>
        <taxon>Bacteria</taxon>
        <taxon>Bacillati</taxon>
        <taxon>Actinomycetota</taxon>
        <taxon>Actinomycetes</taxon>
        <taxon>Kitasatosporales</taxon>
        <taxon>Streptomycetaceae</taxon>
        <taxon>Streptomyces</taxon>
    </lineage>
</organism>
<keyword evidence="3 7" id="KW-0812">Transmembrane</keyword>
<comment type="caution">
    <text evidence="10">The sequence shown here is derived from an EMBL/GenBank/DDBJ whole genome shotgun (WGS) entry which is preliminary data.</text>
</comment>
<feature type="transmembrane region" description="Helical" evidence="7">
    <location>
        <begin position="377"/>
        <end position="400"/>
    </location>
</feature>
<keyword evidence="2" id="KW-1003">Cell membrane</keyword>
<dbReference type="PANTHER" id="PTHR30572:SF4">
    <property type="entry name" value="ABC TRANSPORTER PERMEASE YTRF"/>
    <property type="match status" value="1"/>
</dbReference>
<dbReference type="InterPro" id="IPR050250">
    <property type="entry name" value="Macrolide_Exporter_MacB"/>
</dbReference>
<evidence type="ECO:0000313" key="10">
    <source>
        <dbReference type="EMBL" id="MFI9099948.1"/>
    </source>
</evidence>
<gene>
    <name evidence="10" type="ORF">ACIGXA_05450</name>
</gene>
<keyword evidence="4 7" id="KW-1133">Transmembrane helix</keyword>
<dbReference type="InterPro" id="IPR003838">
    <property type="entry name" value="ABC3_permease_C"/>
</dbReference>
<comment type="similarity">
    <text evidence="6">Belongs to the ABC-4 integral membrane protein family.</text>
</comment>
<evidence type="ECO:0000259" key="9">
    <source>
        <dbReference type="Pfam" id="PF12704"/>
    </source>
</evidence>
<reference evidence="10 11" key="1">
    <citation type="submission" date="2024-10" db="EMBL/GenBank/DDBJ databases">
        <title>The Natural Products Discovery Center: Release of the First 8490 Sequenced Strains for Exploring Actinobacteria Biosynthetic Diversity.</title>
        <authorList>
            <person name="Kalkreuter E."/>
            <person name="Kautsar S.A."/>
            <person name="Yang D."/>
            <person name="Bader C.D."/>
            <person name="Teijaro C.N."/>
            <person name="Fluegel L."/>
            <person name="Davis C.M."/>
            <person name="Simpson J.R."/>
            <person name="Lauterbach L."/>
            <person name="Steele A.D."/>
            <person name="Gui C."/>
            <person name="Meng S."/>
            <person name="Li G."/>
            <person name="Viehrig K."/>
            <person name="Ye F."/>
            <person name="Su P."/>
            <person name="Kiefer A.F."/>
            <person name="Nichols A."/>
            <person name="Cepeda A.J."/>
            <person name="Yan W."/>
            <person name="Fan B."/>
            <person name="Jiang Y."/>
            <person name="Adhikari A."/>
            <person name="Zheng C.-J."/>
            <person name="Schuster L."/>
            <person name="Cowan T.M."/>
            <person name="Smanski M.J."/>
            <person name="Chevrette M.G."/>
            <person name="De Carvalho L.P.S."/>
            <person name="Shen B."/>
        </authorList>
    </citation>
    <scope>NUCLEOTIDE SEQUENCE [LARGE SCALE GENOMIC DNA]</scope>
    <source>
        <strain evidence="10 11">NPDC053399</strain>
    </source>
</reference>
<feature type="domain" description="ABC3 transporter permease C-terminal" evidence="8">
    <location>
        <begin position="297"/>
        <end position="410"/>
    </location>
</feature>
<evidence type="ECO:0000256" key="2">
    <source>
        <dbReference type="ARBA" id="ARBA00022475"/>
    </source>
</evidence>
<keyword evidence="11" id="KW-1185">Reference proteome</keyword>
<dbReference type="Proteomes" id="UP001614394">
    <property type="component" value="Unassembled WGS sequence"/>
</dbReference>
<feature type="domain" description="MacB-like periplasmic core" evidence="9">
    <location>
        <begin position="39"/>
        <end position="237"/>
    </location>
</feature>
<evidence type="ECO:0000259" key="8">
    <source>
        <dbReference type="Pfam" id="PF02687"/>
    </source>
</evidence>
<evidence type="ECO:0000256" key="6">
    <source>
        <dbReference type="ARBA" id="ARBA00038076"/>
    </source>
</evidence>
<sequence>MRFRRRTASGRRPVEPSVLPLRELFSESLAGMLQRPGRSALTALGTVLGVGTFVAILGLTATTSSQIDSRFDLLTATEVTVEDTSVQQNAFAGPVFPADADERVGRLGGVEHAGVYWTVHPAGSATVRSSPVGADSGGEEIGIVAASPGALLAADPHLAQGRLYDTYLSRSAQPVAVIGSGIAARLGITTLETYPAVFVGDQPFTVVGIIDDTRRKADFLLSVIVPRTTAERVWGPPKGGDARMLIATRVGAAGQIAHEAPTALRPDHPEYLKAVPPPDPRTLRGTVTGDLNQLFLLLAAICLVIGAVGIANTTLVAVLERTGEIGLRRALGARGRHITAQFLAESGALGALGGLVGTSLGGLTVVIVAFVRDWTPVVHPLTIAAAPVIGLLTGLLAGLYPALRASRIQPAEALRR</sequence>
<accession>A0ABW8C1H5</accession>
<dbReference type="Pfam" id="PF02687">
    <property type="entry name" value="FtsX"/>
    <property type="match status" value="1"/>
</dbReference>
<evidence type="ECO:0000256" key="1">
    <source>
        <dbReference type="ARBA" id="ARBA00004651"/>
    </source>
</evidence>
<keyword evidence="5 7" id="KW-0472">Membrane</keyword>
<dbReference type="EMBL" id="JBITYG010000001">
    <property type="protein sequence ID" value="MFI9099948.1"/>
    <property type="molecule type" value="Genomic_DNA"/>
</dbReference>
<feature type="transmembrane region" description="Helical" evidence="7">
    <location>
        <begin position="40"/>
        <end position="61"/>
    </location>
</feature>
<evidence type="ECO:0000256" key="7">
    <source>
        <dbReference type="SAM" id="Phobius"/>
    </source>
</evidence>
<dbReference type="InterPro" id="IPR025857">
    <property type="entry name" value="MacB_PCD"/>
</dbReference>
<proteinExistence type="inferred from homology"/>